<feature type="signal peptide" evidence="1">
    <location>
        <begin position="1"/>
        <end position="25"/>
    </location>
</feature>
<dbReference type="RefSeq" id="WP_085418595.1">
    <property type="nucleotide sequence ID" value="NZ_CP091509.1"/>
</dbReference>
<keyword evidence="4" id="KW-1185">Reference proteome</keyword>
<sequence>MNAVKKLFVLTSAMAAMSASGLAMATTTVEGEFYVSIRITPACTVSTLATTAPTELSSNARGADIDFEDHASNSTNNVERLSQAGTNGGIGVTCTKGTPYEIALTTTNKNGNDGTGEMHGVSGSAAATANDKIAYTLYQDAGRGKVWGTGEHAFKDLRGTGTEQFYPVYGRVAGTELNKTAGRYFDRVRVTVSY</sequence>
<name>A0ABX3WK35_9NEIS</name>
<feature type="chain" id="PRO_5047230339" description="Spore coat protein U/FanG domain-containing protein" evidence="1">
    <location>
        <begin position="26"/>
        <end position="194"/>
    </location>
</feature>
<gene>
    <name evidence="3" type="ORF">BV913_08275</name>
</gene>
<keyword evidence="1" id="KW-0732">Signal</keyword>
<dbReference type="Proteomes" id="UP000193346">
    <property type="component" value="Unassembled WGS sequence"/>
</dbReference>
<proteinExistence type="predicted"/>
<dbReference type="PANTHER" id="PTHR37089:SF4">
    <property type="entry name" value="EXPORTED PROTEIN"/>
    <property type="match status" value="1"/>
</dbReference>
<organism evidence="3 4">
    <name type="scientific">Neisseria dumasiana</name>
    <dbReference type="NCBI Taxonomy" id="1931275"/>
    <lineage>
        <taxon>Bacteria</taxon>
        <taxon>Pseudomonadati</taxon>
        <taxon>Pseudomonadota</taxon>
        <taxon>Betaproteobacteria</taxon>
        <taxon>Neisseriales</taxon>
        <taxon>Neisseriaceae</taxon>
        <taxon>Neisseria</taxon>
    </lineage>
</organism>
<evidence type="ECO:0000256" key="1">
    <source>
        <dbReference type="SAM" id="SignalP"/>
    </source>
</evidence>
<comment type="caution">
    <text evidence="3">The sequence shown here is derived from an EMBL/GenBank/DDBJ whole genome shotgun (WGS) entry which is preliminary data.</text>
</comment>
<accession>A0ABX3WK35</accession>
<feature type="domain" description="Spore coat protein U/FanG" evidence="2">
    <location>
        <begin position="32"/>
        <end position="191"/>
    </location>
</feature>
<dbReference type="SMART" id="SM00972">
    <property type="entry name" value="SCPU"/>
    <property type="match status" value="1"/>
</dbReference>
<dbReference type="InterPro" id="IPR007893">
    <property type="entry name" value="Spore_coat_U/FanG"/>
</dbReference>
<evidence type="ECO:0000259" key="2">
    <source>
        <dbReference type="Pfam" id="PF05229"/>
    </source>
</evidence>
<evidence type="ECO:0000313" key="4">
    <source>
        <dbReference type="Proteomes" id="UP000193346"/>
    </source>
</evidence>
<protein>
    <recommendedName>
        <fullName evidence="2">Spore coat protein U/FanG domain-containing protein</fullName>
    </recommendedName>
</protein>
<evidence type="ECO:0000313" key="3">
    <source>
        <dbReference type="EMBL" id="OSI33846.1"/>
    </source>
</evidence>
<dbReference type="InterPro" id="IPR053167">
    <property type="entry name" value="Spore_coat_component"/>
</dbReference>
<dbReference type="PANTHER" id="PTHR37089">
    <property type="entry name" value="PROTEIN U-RELATED"/>
    <property type="match status" value="1"/>
</dbReference>
<reference evidence="3 4" key="1">
    <citation type="submission" date="2017-01" db="EMBL/GenBank/DDBJ databases">
        <authorList>
            <person name="Wolfgang W.J."/>
            <person name="Cole J."/>
            <person name="Wroblewski D."/>
            <person name="Mcginnis J."/>
            <person name="Musser K.A."/>
        </authorList>
    </citation>
    <scope>NUCLEOTIDE SEQUENCE [LARGE SCALE GENOMIC DNA]</scope>
    <source>
        <strain evidence="3 4">93087</strain>
    </source>
</reference>
<dbReference type="Pfam" id="PF05229">
    <property type="entry name" value="SCPU"/>
    <property type="match status" value="1"/>
</dbReference>
<dbReference type="EMBL" id="MTAC01000019">
    <property type="protein sequence ID" value="OSI33846.1"/>
    <property type="molecule type" value="Genomic_DNA"/>
</dbReference>